<proteinExistence type="predicted"/>
<protein>
    <submittedName>
        <fullName evidence="1">Uncharacterized protein</fullName>
    </submittedName>
</protein>
<keyword evidence="2" id="KW-1185">Reference proteome</keyword>
<organism evidence="1 2">
    <name type="scientific">Cirrhinus molitorella</name>
    <name type="common">mud carp</name>
    <dbReference type="NCBI Taxonomy" id="172907"/>
    <lineage>
        <taxon>Eukaryota</taxon>
        <taxon>Metazoa</taxon>
        <taxon>Chordata</taxon>
        <taxon>Craniata</taxon>
        <taxon>Vertebrata</taxon>
        <taxon>Euteleostomi</taxon>
        <taxon>Actinopterygii</taxon>
        <taxon>Neopterygii</taxon>
        <taxon>Teleostei</taxon>
        <taxon>Ostariophysi</taxon>
        <taxon>Cypriniformes</taxon>
        <taxon>Cyprinidae</taxon>
        <taxon>Labeoninae</taxon>
        <taxon>Labeonini</taxon>
        <taxon>Cirrhinus</taxon>
    </lineage>
</organism>
<name>A0AA88P498_9TELE</name>
<accession>A0AA88P498</accession>
<comment type="caution">
    <text evidence="1">The sequence shown here is derived from an EMBL/GenBank/DDBJ whole genome shotgun (WGS) entry which is preliminary data.</text>
</comment>
<evidence type="ECO:0000313" key="1">
    <source>
        <dbReference type="EMBL" id="KAK2874695.1"/>
    </source>
</evidence>
<dbReference type="EMBL" id="JAUYZG010000021">
    <property type="protein sequence ID" value="KAK2874695.1"/>
    <property type="molecule type" value="Genomic_DNA"/>
</dbReference>
<dbReference type="AlphaFoldDB" id="A0AA88P498"/>
<dbReference type="Proteomes" id="UP001187343">
    <property type="component" value="Unassembled WGS sequence"/>
</dbReference>
<sequence>MGSGRSGNTQRKALIWFPELEMSRFAECSILVKRRQSSAGYMETARGPTGHQQIGVPACVQHHDLLDCVCVTVSWLSDVLQHCICSQTDPSLCQFSAIHWILPSPLRTVRFESECEFQQDWSSRL</sequence>
<evidence type="ECO:0000313" key="2">
    <source>
        <dbReference type="Proteomes" id="UP001187343"/>
    </source>
</evidence>
<reference evidence="1" key="1">
    <citation type="submission" date="2023-08" db="EMBL/GenBank/DDBJ databases">
        <title>Chromosome-level Genome Assembly of mud carp (Cirrhinus molitorella).</title>
        <authorList>
            <person name="Liu H."/>
        </authorList>
    </citation>
    <scope>NUCLEOTIDE SEQUENCE</scope>
    <source>
        <strain evidence="1">Prfri</strain>
        <tissue evidence="1">Muscle</tissue>
    </source>
</reference>
<gene>
    <name evidence="1" type="ORF">Q8A67_021848</name>
</gene>